<dbReference type="InterPro" id="IPR007730">
    <property type="entry name" value="SPOR-like_dom"/>
</dbReference>
<keyword evidence="5" id="KW-1185">Reference proteome</keyword>
<dbReference type="InterPro" id="IPR036680">
    <property type="entry name" value="SPOR-like_sf"/>
</dbReference>
<evidence type="ECO:0000259" key="1">
    <source>
        <dbReference type="Pfam" id="PF05036"/>
    </source>
</evidence>
<proteinExistence type="predicted"/>
<evidence type="ECO:0000313" key="5">
    <source>
        <dbReference type="Proteomes" id="UP001176429"/>
    </source>
</evidence>
<accession>A0ABT9B7H6</accession>
<dbReference type="RefSeq" id="WP_305004924.1">
    <property type="nucleotide sequence ID" value="NZ_JAUQSY010000002.1"/>
</dbReference>
<protein>
    <submittedName>
        <fullName evidence="4">SPOR domain-containing protein</fullName>
    </submittedName>
</protein>
<evidence type="ECO:0000313" key="4">
    <source>
        <dbReference type="EMBL" id="MDO7873608.1"/>
    </source>
</evidence>
<name>A0ABT9B7H6_9BACT</name>
<feature type="domain" description="SPOR" evidence="1">
    <location>
        <begin position="331"/>
        <end position="396"/>
    </location>
</feature>
<dbReference type="Pfam" id="PF18174">
    <property type="entry name" value="HU-CCDC81_bac_1"/>
    <property type="match status" value="1"/>
</dbReference>
<feature type="domain" description="CCDC81-like prokaryotic HU" evidence="2">
    <location>
        <begin position="3"/>
        <end position="58"/>
    </location>
</feature>
<evidence type="ECO:0000259" key="3">
    <source>
        <dbReference type="Pfam" id="PF18175"/>
    </source>
</evidence>
<reference evidence="4" key="1">
    <citation type="submission" date="2023-07" db="EMBL/GenBank/DDBJ databases">
        <authorList>
            <person name="Kim M.K."/>
        </authorList>
    </citation>
    <scope>NUCLEOTIDE SEQUENCE</scope>
    <source>
        <strain evidence="4">ASUV-10-1</strain>
    </source>
</reference>
<dbReference type="Pfam" id="PF05036">
    <property type="entry name" value="SPOR"/>
    <property type="match status" value="1"/>
</dbReference>
<dbReference type="SUPFAM" id="SSF110997">
    <property type="entry name" value="Sporulation related repeat"/>
    <property type="match status" value="1"/>
</dbReference>
<evidence type="ECO:0000259" key="2">
    <source>
        <dbReference type="Pfam" id="PF18174"/>
    </source>
</evidence>
<sequence length="403" mass="42569">MHLADHIRPLLRDHDCVIIPDFGGLVADVAPARLQAGRQVLSPPTKLVAFNQALTRNDGLLIDAVSQHLDVSLSQARELVRQAVAQLRQELEEAHRTTLPGIGIFRRGTGRGLSFEYTGNDNLLPASYGLPELVARPVLTANAREKRPQPVLRSGAQRGRLARVLPGAALGVVAVLALTASLLAWNNNSLPTWAARLSNIEWSSPTAPAVATAPAVTMQEPQQATLAQHGWTNSAVAEPAPAPAELESVPPVILAETPATDVAPTPSPTVETLAAPAAITTPVAAPVAAKAEAVKPEPKAVEKEKAAAPVVKPAVAKPAAVTSTTIKSRTGRFYVVAGAFSTLASAQKVRANHPNGRVILPPWGSRLYRLSVADFADRASAEKEAARLRVKAHSTNSHLVFPY</sequence>
<comment type="caution">
    <text evidence="4">The sequence shown here is derived from an EMBL/GenBank/DDBJ whole genome shotgun (WGS) entry which is preliminary data.</text>
</comment>
<dbReference type="Proteomes" id="UP001176429">
    <property type="component" value="Unassembled WGS sequence"/>
</dbReference>
<gene>
    <name evidence="4" type="ORF">Q5H93_02605</name>
</gene>
<feature type="domain" description="CCDC81-like prokaryotic HU" evidence="3">
    <location>
        <begin position="59"/>
        <end position="128"/>
    </location>
</feature>
<dbReference type="InterPro" id="IPR040495">
    <property type="entry name" value="HU-CCDC81_bac_1"/>
</dbReference>
<organism evidence="4 5">
    <name type="scientific">Hymenobacter aranciens</name>
    <dbReference type="NCBI Taxonomy" id="3063996"/>
    <lineage>
        <taxon>Bacteria</taxon>
        <taxon>Pseudomonadati</taxon>
        <taxon>Bacteroidota</taxon>
        <taxon>Cytophagia</taxon>
        <taxon>Cytophagales</taxon>
        <taxon>Hymenobacteraceae</taxon>
        <taxon>Hymenobacter</taxon>
    </lineage>
</organism>
<dbReference type="InterPro" id="IPR041268">
    <property type="entry name" value="HU-CCDC81_bac_2"/>
</dbReference>
<dbReference type="Pfam" id="PF18175">
    <property type="entry name" value="HU-CCDC81_bac_2"/>
    <property type="match status" value="1"/>
</dbReference>
<dbReference type="EMBL" id="JAUQSY010000002">
    <property type="protein sequence ID" value="MDO7873608.1"/>
    <property type="molecule type" value="Genomic_DNA"/>
</dbReference>